<dbReference type="EMBL" id="SSTE01011930">
    <property type="protein sequence ID" value="KAA0050177.1"/>
    <property type="molecule type" value="Genomic_DNA"/>
</dbReference>
<feature type="compositionally biased region" description="Polar residues" evidence="1">
    <location>
        <begin position="92"/>
        <end position="107"/>
    </location>
</feature>
<evidence type="ECO:0000256" key="1">
    <source>
        <dbReference type="SAM" id="MobiDB-lite"/>
    </source>
</evidence>
<dbReference type="OrthoDB" id="1920930at2759"/>
<sequence length="147" mass="16177">MASLSEVLDKKHESMLTTQMNRAVIDEAGQVSFILESLLQSFLQFRSSAVMNKIAYTLTTLLNELRTFKSLMKIKGQKGEANVATSTRKFLRGSTSATKHVPSSSGTKKWKKKKGDQGNKANIIAAKTSKKVKAAKGICFHCNQEGH</sequence>
<comment type="caution">
    <text evidence="2">The sequence shown here is derived from an EMBL/GenBank/DDBJ whole genome shotgun (WGS) entry which is preliminary data.</text>
</comment>
<proteinExistence type="predicted"/>
<protein>
    <submittedName>
        <fullName evidence="2">Gag/pol protein</fullName>
    </submittedName>
</protein>
<accession>A0A5A7U727</accession>
<evidence type="ECO:0000313" key="3">
    <source>
        <dbReference type="Proteomes" id="UP000321393"/>
    </source>
</evidence>
<organism evidence="2 3">
    <name type="scientific">Cucumis melo var. makuwa</name>
    <name type="common">Oriental melon</name>
    <dbReference type="NCBI Taxonomy" id="1194695"/>
    <lineage>
        <taxon>Eukaryota</taxon>
        <taxon>Viridiplantae</taxon>
        <taxon>Streptophyta</taxon>
        <taxon>Embryophyta</taxon>
        <taxon>Tracheophyta</taxon>
        <taxon>Spermatophyta</taxon>
        <taxon>Magnoliopsida</taxon>
        <taxon>eudicotyledons</taxon>
        <taxon>Gunneridae</taxon>
        <taxon>Pentapetalae</taxon>
        <taxon>rosids</taxon>
        <taxon>fabids</taxon>
        <taxon>Cucurbitales</taxon>
        <taxon>Cucurbitaceae</taxon>
        <taxon>Benincaseae</taxon>
        <taxon>Cucumis</taxon>
    </lineage>
</organism>
<name>A0A5A7U727_CUCMM</name>
<reference evidence="2 3" key="1">
    <citation type="submission" date="2019-08" db="EMBL/GenBank/DDBJ databases">
        <title>Draft genome sequences of two oriental melons (Cucumis melo L. var makuwa).</title>
        <authorList>
            <person name="Kwon S.-Y."/>
        </authorList>
    </citation>
    <scope>NUCLEOTIDE SEQUENCE [LARGE SCALE GENOMIC DNA]</scope>
    <source>
        <strain evidence="3">cv. SW 3</strain>
        <tissue evidence="2">Leaf</tissue>
    </source>
</reference>
<dbReference type="Proteomes" id="UP000321393">
    <property type="component" value="Unassembled WGS sequence"/>
</dbReference>
<feature type="region of interest" description="Disordered" evidence="1">
    <location>
        <begin position="92"/>
        <end position="118"/>
    </location>
</feature>
<evidence type="ECO:0000313" key="2">
    <source>
        <dbReference type="EMBL" id="KAA0050177.1"/>
    </source>
</evidence>
<dbReference type="AlphaFoldDB" id="A0A5A7U727"/>
<gene>
    <name evidence="2" type="ORF">E6C27_scaffold675G002100</name>
</gene>